<keyword evidence="1" id="KW-0808">Transferase</keyword>
<evidence type="ECO:0000256" key="2">
    <source>
        <dbReference type="ARBA" id="ARBA00022695"/>
    </source>
</evidence>
<dbReference type="FunFam" id="1.10.340.70:FF:000001">
    <property type="entry name" value="Retrovirus-related Pol polyprotein from transposon gypsy-like Protein"/>
    <property type="match status" value="1"/>
</dbReference>
<dbReference type="GO" id="GO:0004519">
    <property type="term" value="F:endonuclease activity"/>
    <property type="evidence" value="ECO:0007669"/>
    <property type="project" value="UniProtKB-KW"/>
</dbReference>
<dbReference type="PANTHER" id="PTHR37984">
    <property type="entry name" value="PROTEIN CBG26694"/>
    <property type="match status" value="1"/>
</dbReference>
<dbReference type="SUPFAM" id="SSF50630">
    <property type="entry name" value="Acid proteases"/>
    <property type="match status" value="1"/>
</dbReference>
<evidence type="ECO:0000313" key="12">
    <source>
        <dbReference type="EMBL" id="KAL0409257.1"/>
    </source>
</evidence>
<accession>A0AAW2TXA5</accession>
<dbReference type="AlphaFoldDB" id="A0AAW2TXA5"/>
<feature type="domain" description="Reverse transcriptase/retrotransposon-derived protein RNase H-like" evidence="10">
    <location>
        <begin position="578"/>
        <end position="672"/>
    </location>
</feature>
<dbReference type="Gene3D" id="2.40.70.10">
    <property type="entry name" value="Acid Proteases"/>
    <property type="match status" value="1"/>
</dbReference>
<name>A0AAW2TXA5_SESRA</name>
<dbReference type="Pfam" id="PF17921">
    <property type="entry name" value="Integrase_H2C2"/>
    <property type="match status" value="1"/>
</dbReference>
<dbReference type="InterPro" id="IPR041588">
    <property type="entry name" value="Integrase_H2C2"/>
</dbReference>
<protein>
    <submittedName>
        <fullName evidence="12">Transposon Tf2-11 polyprotein</fullName>
    </submittedName>
</protein>
<keyword evidence="4" id="KW-0255">Endonuclease</keyword>
<dbReference type="InterPro" id="IPR043502">
    <property type="entry name" value="DNA/RNA_pol_sf"/>
</dbReference>
<dbReference type="PANTHER" id="PTHR37984:SF5">
    <property type="entry name" value="PROTEIN NYNRIN-LIKE"/>
    <property type="match status" value="1"/>
</dbReference>
<evidence type="ECO:0000256" key="6">
    <source>
        <dbReference type="ARBA" id="ARBA00022884"/>
    </source>
</evidence>
<keyword evidence="5" id="KW-0460">Magnesium</keyword>
<dbReference type="InterPro" id="IPR034122">
    <property type="entry name" value="Retropepsin-like_bacterial"/>
</dbReference>
<dbReference type="Gene3D" id="3.30.70.270">
    <property type="match status" value="3"/>
</dbReference>
<keyword evidence="8" id="KW-0511">Multifunctional enzyme</keyword>
<keyword evidence="3" id="KW-0540">Nuclease</keyword>
<dbReference type="GO" id="GO:0015074">
    <property type="term" value="P:DNA integration"/>
    <property type="evidence" value="ECO:0007669"/>
    <property type="project" value="UniProtKB-KW"/>
</dbReference>
<keyword evidence="4" id="KW-0378">Hydrolase</keyword>
<proteinExistence type="predicted"/>
<evidence type="ECO:0000256" key="9">
    <source>
        <dbReference type="SAM" id="MobiDB-lite"/>
    </source>
</evidence>
<evidence type="ECO:0000259" key="11">
    <source>
        <dbReference type="Pfam" id="PF17921"/>
    </source>
</evidence>
<dbReference type="FunFam" id="3.10.20.370:FF:000001">
    <property type="entry name" value="Retrovirus-related Pol polyprotein from transposon 17.6-like protein"/>
    <property type="match status" value="1"/>
</dbReference>
<dbReference type="GO" id="GO:0004190">
    <property type="term" value="F:aspartic-type endopeptidase activity"/>
    <property type="evidence" value="ECO:0007669"/>
    <property type="project" value="InterPro"/>
</dbReference>
<feature type="region of interest" description="Disordered" evidence="9">
    <location>
        <begin position="1"/>
        <end position="76"/>
    </location>
</feature>
<reference evidence="12" key="1">
    <citation type="submission" date="2020-06" db="EMBL/GenBank/DDBJ databases">
        <authorList>
            <person name="Li T."/>
            <person name="Hu X."/>
            <person name="Zhang T."/>
            <person name="Song X."/>
            <person name="Zhang H."/>
            <person name="Dai N."/>
            <person name="Sheng W."/>
            <person name="Hou X."/>
            <person name="Wei L."/>
        </authorList>
    </citation>
    <scope>NUCLEOTIDE SEQUENCE</scope>
    <source>
        <strain evidence="12">G02</strain>
        <tissue evidence="12">Leaf</tissue>
    </source>
</reference>
<evidence type="ECO:0000256" key="4">
    <source>
        <dbReference type="ARBA" id="ARBA00022759"/>
    </source>
</evidence>
<dbReference type="CDD" id="cd05483">
    <property type="entry name" value="retropepsin_like_bacteria"/>
    <property type="match status" value="1"/>
</dbReference>
<dbReference type="FunFam" id="3.30.70.270:FF:000020">
    <property type="entry name" value="Transposon Tf2-6 polyprotein-like Protein"/>
    <property type="match status" value="1"/>
</dbReference>
<sequence>MTAAERLTDFTSETRRDRQTTPSPAQNKAGGAKSFRSNSNRGGGDRKPHAQTGSQGSSNRNKPQENRQGAPQRSSGCFLCDGPHRYRDCPKKQLLNALATFTDKASPAKPVEPQAPASGENDPDEDEDNLGAISQWCNTLSHQVAAKKIVPPWAGKTAPTLIASHPDEETQPQNPRKNGLMFVDVKIHGKPIRAMVDTGATHNYLASAEVERLGLVLEKGVGRVKVINSAAQSIDGVAKSVLIKVGPFEGKTNLSVVVMDDFKLILGLDFLRDTRTAVLPHVDTLMMMGAKPCVIPTLAGRTGERNLSAMQFAKGCKRSESSYLCTLRFDEIEEASGPIPGVIKKLLKEFEDVMPDELPRKLPLKRAVDHEIELVPSTKPPVRSPYRMTQPELVELRKQLKDMLESGIIKPAKSPYGAPVLFQKKADGSLRMCCDYRALNKITMKNKYPIPLVADCFDRLSQAKYFTKIDLSRTLAEHVEHLRQVLARLREYELYAKVSKCSFAQETISFLGHIVERGRIRMDPKKVQAIEEWQPSSDVLDLRSFLDLVNYYRRFVKDYSKIARPMTDLLKKTEAWNWTPQCQVSFDDLKRAMVTDPVLALPDMSKPFVVETDASDFALGGVLMQDGHLVAFESRKLKDAERRYSAHEKELLAVVHCLRLWRHYLLGSPFVVKTDNTAVSHFMTQPNNHVADALSRRADLASLVSVAALSSSAVATSIRDRARELLPKDSAAQGLVHLVEQGKVRQFWLDDGLLMTKGNRLYIPKGGDLRKSLISECHDTLWAGHQGEERTYALVQRAYYWPQMRDDVETYVRTCLICQQDKVDHQKKVGLLQPLPIPTRPWESVSMDYIFGLPKVGDLGSIIVVVDRLSKYATFITAPKHVTAEGQLISSSSTLSNIGACLRISSVIGILVSPASFGPSSSKSSDPSFL</sequence>
<dbReference type="GO" id="GO:0016779">
    <property type="term" value="F:nucleotidyltransferase activity"/>
    <property type="evidence" value="ECO:0007669"/>
    <property type="project" value="UniProtKB-KW"/>
</dbReference>
<feature type="region of interest" description="Disordered" evidence="9">
    <location>
        <begin position="104"/>
        <end position="130"/>
    </location>
</feature>
<evidence type="ECO:0000256" key="5">
    <source>
        <dbReference type="ARBA" id="ARBA00022842"/>
    </source>
</evidence>
<evidence type="ECO:0000259" key="10">
    <source>
        <dbReference type="Pfam" id="PF17919"/>
    </source>
</evidence>
<feature type="compositionally biased region" description="Polar residues" evidence="9">
    <location>
        <begin position="51"/>
        <end position="75"/>
    </location>
</feature>
<keyword evidence="6" id="KW-0694">RNA-binding</keyword>
<evidence type="ECO:0000256" key="8">
    <source>
        <dbReference type="ARBA" id="ARBA00023268"/>
    </source>
</evidence>
<feature type="compositionally biased region" description="Basic and acidic residues" evidence="9">
    <location>
        <begin position="1"/>
        <end position="19"/>
    </location>
</feature>
<evidence type="ECO:0000256" key="7">
    <source>
        <dbReference type="ARBA" id="ARBA00022908"/>
    </source>
</evidence>
<evidence type="ECO:0000256" key="3">
    <source>
        <dbReference type="ARBA" id="ARBA00022722"/>
    </source>
</evidence>
<dbReference type="InterPro" id="IPR021109">
    <property type="entry name" value="Peptidase_aspartic_dom_sf"/>
</dbReference>
<dbReference type="InterPro" id="IPR050951">
    <property type="entry name" value="Retrovirus_Pol_polyprotein"/>
</dbReference>
<evidence type="ECO:0000256" key="1">
    <source>
        <dbReference type="ARBA" id="ARBA00022679"/>
    </source>
</evidence>
<feature type="domain" description="Integrase zinc-binding" evidence="11">
    <location>
        <begin position="768"/>
        <end position="823"/>
    </location>
</feature>
<organism evidence="12">
    <name type="scientific">Sesamum radiatum</name>
    <name type="common">Black benniseed</name>
    <dbReference type="NCBI Taxonomy" id="300843"/>
    <lineage>
        <taxon>Eukaryota</taxon>
        <taxon>Viridiplantae</taxon>
        <taxon>Streptophyta</taxon>
        <taxon>Embryophyta</taxon>
        <taxon>Tracheophyta</taxon>
        <taxon>Spermatophyta</taxon>
        <taxon>Magnoliopsida</taxon>
        <taxon>eudicotyledons</taxon>
        <taxon>Gunneridae</taxon>
        <taxon>Pentapetalae</taxon>
        <taxon>asterids</taxon>
        <taxon>lamiids</taxon>
        <taxon>Lamiales</taxon>
        <taxon>Pedaliaceae</taxon>
        <taxon>Sesamum</taxon>
    </lineage>
</organism>
<dbReference type="InterPro" id="IPR041577">
    <property type="entry name" value="RT_RNaseH_2"/>
</dbReference>
<dbReference type="Gene3D" id="1.10.340.70">
    <property type="match status" value="1"/>
</dbReference>
<dbReference type="InterPro" id="IPR001969">
    <property type="entry name" value="Aspartic_peptidase_AS"/>
</dbReference>
<dbReference type="SUPFAM" id="SSF56672">
    <property type="entry name" value="DNA/RNA polymerases"/>
    <property type="match status" value="1"/>
</dbReference>
<gene>
    <name evidence="12" type="ORF">Sradi_1860100</name>
</gene>
<dbReference type="CDD" id="cd09274">
    <property type="entry name" value="RNase_HI_RT_Ty3"/>
    <property type="match status" value="1"/>
</dbReference>
<dbReference type="CDD" id="cd01647">
    <property type="entry name" value="RT_LTR"/>
    <property type="match status" value="1"/>
</dbReference>
<dbReference type="PROSITE" id="PS00141">
    <property type="entry name" value="ASP_PROTEASE"/>
    <property type="match status" value="1"/>
</dbReference>
<dbReference type="GO" id="GO:0006508">
    <property type="term" value="P:proteolysis"/>
    <property type="evidence" value="ECO:0007669"/>
    <property type="project" value="InterPro"/>
</dbReference>
<dbReference type="Gene3D" id="3.10.10.10">
    <property type="entry name" value="HIV Type 1 Reverse Transcriptase, subunit A, domain 1"/>
    <property type="match status" value="1"/>
</dbReference>
<reference evidence="12" key="2">
    <citation type="journal article" date="2024" name="Plant">
        <title>Genomic evolution and insights into agronomic trait innovations of Sesamum species.</title>
        <authorList>
            <person name="Miao H."/>
            <person name="Wang L."/>
            <person name="Qu L."/>
            <person name="Liu H."/>
            <person name="Sun Y."/>
            <person name="Le M."/>
            <person name="Wang Q."/>
            <person name="Wei S."/>
            <person name="Zheng Y."/>
            <person name="Lin W."/>
            <person name="Duan Y."/>
            <person name="Cao H."/>
            <person name="Xiong S."/>
            <person name="Wang X."/>
            <person name="Wei L."/>
            <person name="Li C."/>
            <person name="Ma Q."/>
            <person name="Ju M."/>
            <person name="Zhao R."/>
            <person name="Li G."/>
            <person name="Mu C."/>
            <person name="Tian Q."/>
            <person name="Mei H."/>
            <person name="Zhang T."/>
            <person name="Gao T."/>
            <person name="Zhang H."/>
        </authorList>
    </citation>
    <scope>NUCLEOTIDE SEQUENCE</scope>
    <source>
        <strain evidence="12">G02</strain>
    </source>
</reference>
<dbReference type="GO" id="GO:0003723">
    <property type="term" value="F:RNA binding"/>
    <property type="evidence" value="ECO:0007669"/>
    <property type="project" value="UniProtKB-KW"/>
</dbReference>
<keyword evidence="2" id="KW-0548">Nucleotidyltransferase</keyword>
<comment type="caution">
    <text evidence="12">The sequence shown here is derived from an EMBL/GenBank/DDBJ whole genome shotgun (WGS) entry which is preliminary data.</text>
</comment>
<dbReference type="EMBL" id="JACGWJ010000007">
    <property type="protein sequence ID" value="KAL0409257.1"/>
    <property type="molecule type" value="Genomic_DNA"/>
</dbReference>
<dbReference type="Pfam" id="PF13975">
    <property type="entry name" value="gag-asp_proteas"/>
    <property type="match status" value="1"/>
</dbReference>
<dbReference type="Pfam" id="PF17919">
    <property type="entry name" value="RT_RNaseH_2"/>
    <property type="match status" value="1"/>
</dbReference>
<dbReference type="InterPro" id="IPR043128">
    <property type="entry name" value="Rev_trsase/Diguanyl_cyclase"/>
</dbReference>
<keyword evidence="7" id="KW-0229">DNA integration</keyword>